<sequence>MASCVWVPGRNLVSKAFRDPKFVRKSPFPYLTRNYNWFWQLIDKTTLRWDENTKLIMVEGGSSSPEKTELAKALAREFGMAHMPAPSVDEYFFRTQDRQDFRIHNEHFMPRNRPYAEPEFFAAPFGSYKGAADRYFYLDYLAKFTNYVFAMRHMFNTGEGVVVEGNPFSSFAHMNAALRSNYISPSTKELFQYTVKIKHRDLLRPNVILHLDIDTKKTSDTLKKTYGSGQVAVKDPVWDNLSFLNDISLGLNREYLNEAKKHSLVLVYDWNEPGENEIIVEDMERLDLDWHNFGDLQQNDWDLKVEDKYEKDSMDAEHLIISAEEIINIDHVLDALDSERFSQGWNPYNGDNVFFKSSTGAIYIKPVFYNKVTVGNIHSEGFVYPEDNTSK</sequence>
<protein>
    <submittedName>
        <fullName evidence="1">NDUFA10</fullName>
    </submittedName>
</protein>
<accession>A0A7R8H437</accession>
<dbReference type="AlphaFoldDB" id="A0A7R8H437"/>
<evidence type="ECO:0000313" key="1">
    <source>
        <dbReference type="EMBL" id="CAF2851106.1"/>
    </source>
</evidence>
<dbReference type="Proteomes" id="UP000675881">
    <property type="component" value="Chromosome 14"/>
</dbReference>
<dbReference type="OrthoDB" id="17400at2759"/>
<gene>
    <name evidence="1" type="ORF">LSAA_4999</name>
</gene>
<evidence type="ECO:0000313" key="2">
    <source>
        <dbReference type="Proteomes" id="UP000675881"/>
    </source>
</evidence>
<dbReference type="InterPro" id="IPR027417">
    <property type="entry name" value="P-loop_NTPase"/>
</dbReference>
<dbReference type="EMBL" id="HG994593">
    <property type="protein sequence ID" value="CAF2851106.1"/>
    <property type="molecule type" value="Genomic_DNA"/>
</dbReference>
<reference evidence="1" key="1">
    <citation type="submission" date="2021-02" db="EMBL/GenBank/DDBJ databases">
        <authorList>
            <person name="Bekaert M."/>
        </authorList>
    </citation>
    <scope>NUCLEOTIDE SEQUENCE</scope>
    <source>
        <strain evidence="1">IoA-00</strain>
    </source>
</reference>
<organism evidence="1 2">
    <name type="scientific">Lepeophtheirus salmonis</name>
    <name type="common">Salmon louse</name>
    <name type="synonym">Caligus salmonis</name>
    <dbReference type="NCBI Taxonomy" id="72036"/>
    <lineage>
        <taxon>Eukaryota</taxon>
        <taxon>Metazoa</taxon>
        <taxon>Ecdysozoa</taxon>
        <taxon>Arthropoda</taxon>
        <taxon>Crustacea</taxon>
        <taxon>Multicrustacea</taxon>
        <taxon>Hexanauplia</taxon>
        <taxon>Copepoda</taxon>
        <taxon>Siphonostomatoida</taxon>
        <taxon>Caligidae</taxon>
        <taxon>Lepeophtheirus</taxon>
    </lineage>
</organism>
<name>A0A7R8H437_LEPSM</name>
<dbReference type="Gene3D" id="3.40.50.300">
    <property type="entry name" value="P-loop containing nucleotide triphosphate hydrolases"/>
    <property type="match status" value="1"/>
</dbReference>
<keyword evidence="2" id="KW-1185">Reference proteome</keyword>
<proteinExistence type="predicted"/>
<dbReference type="SUPFAM" id="SSF52540">
    <property type="entry name" value="P-loop containing nucleoside triphosphate hydrolases"/>
    <property type="match status" value="1"/>
</dbReference>